<evidence type="ECO:0000259" key="3">
    <source>
        <dbReference type="Pfam" id="PF01504"/>
    </source>
</evidence>
<evidence type="ECO:0000256" key="1">
    <source>
        <dbReference type="SAM" id="MobiDB-lite"/>
    </source>
</evidence>
<reference evidence="5 6" key="1">
    <citation type="submission" date="2019-03" db="EMBL/GenBank/DDBJ databases">
        <authorList>
            <person name="Gaulin E."/>
            <person name="Dumas B."/>
        </authorList>
    </citation>
    <scope>NUCLEOTIDE SEQUENCE [LARGE SCALE GENOMIC DNA]</scope>
    <source>
        <strain evidence="5">CBS 568.67</strain>
    </source>
</reference>
<keyword evidence="2" id="KW-0472">Membrane</keyword>
<name>A0A485L072_9STRA</name>
<evidence type="ECO:0000256" key="2">
    <source>
        <dbReference type="SAM" id="Phobius"/>
    </source>
</evidence>
<dbReference type="Gene3D" id="3.30.810.10">
    <property type="entry name" value="2-Layer Sandwich"/>
    <property type="match status" value="1"/>
</dbReference>
<dbReference type="InterPro" id="IPR023610">
    <property type="entry name" value="PInositol-4/5-P-5/4-kinase"/>
</dbReference>
<proteinExistence type="predicted"/>
<dbReference type="OrthoDB" id="20783at2759"/>
<feature type="domain" description="PIPK" evidence="3">
    <location>
        <begin position="201"/>
        <end position="252"/>
    </location>
</feature>
<evidence type="ECO:0000313" key="4">
    <source>
        <dbReference type="EMBL" id="KAF0694886.1"/>
    </source>
</evidence>
<keyword evidence="6" id="KW-1185">Reference proteome</keyword>
<dbReference type="EMBL" id="CAADRA010005554">
    <property type="protein sequence ID" value="VFT91086.1"/>
    <property type="molecule type" value="Genomic_DNA"/>
</dbReference>
<feature type="transmembrane region" description="Helical" evidence="2">
    <location>
        <begin position="30"/>
        <end position="50"/>
    </location>
</feature>
<dbReference type="GO" id="GO:0046854">
    <property type="term" value="P:phosphatidylinositol phosphate biosynthetic process"/>
    <property type="evidence" value="ECO:0007669"/>
    <property type="project" value="TreeGrafter"/>
</dbReference>
<dbReference type="GO" id="GO:0016308">
    <property type="term" value="F:1-phosphatidylinositol-4-phosphate 5-kinase activity"/>
    <property type="evidence" value="ECO:0007669"/>
    <property type="project" value="TreeGrafter"/>
</dbReference>
<protein>
    <submittedName>
        <fullName evidence="5">Aste57867_14261 protein</fullName>
    </submittedName>
</protein>
<dbReference type="PANTHER" id="PTHR23086">
    <property type="entry name" value="PHOSPHATIDYLINOSITOL-4-PHOSPHATE 5-KINASE"/>
    <property type="match status" value="1"/>
</dbReference>
<dbReference type="EMBL" id="VJMH01005533">
    <property type="protein sequence ID" value="KAF0694886.1"/>
    <property type="molecule type" value="Genomic_DNA"/>
</dbReference>
<evidence type="ECO:0000313" key="6">
    <source>
        <dbReference type="Proteomes" id="UP000332933"/>
    </source>
</evidence>
<dbReference type="InterPro" id="IPR027483">
    <property type="entry name" value="PInositol-4-P-4/5-kinase_C_sf"/>
</dbReference>
<dbReference type="InterPro" id="IPR002498">
    <property type="entry name" value="PInositol-4-P-4/5-kinase_core"/>
</dbReference>
<sequence>MYGVFWVICGALYYSDYLHAFSGRTAHHLQLTFALVFGSYPLFVFLVWGINTELMTHIHGGASHPPNEAIDMTDHFSTSLRKDLMRYTTVGIIRSLREAVTMDDSPVRRLEKGRSHNLSDPNLNSRPSRAQSLSGISLRSDDFEDADTALWYVEKKRLATTVRLNTTKLKVYYEKLGFTDYAPRVFSNLRILAGIDPVAYETSFVGFIDILQHYGIRWKVQNLILSIVRDKRTITALPPPEYALRFLSFLHAHLLRSSVDGSASGKSLSTRASFGYGTI</sequence>
<reference evidence="4" key="2">
    <citation type="submission" date="2019-06" db="EMBL/GenBank/DDBJ databases">
        <title>Genomics analysis of Aphanomyces spp. identifies a new class of oomycete effector associated with host adaptation.</title>
        <authorList>
            <person name="Gaulin E."/>
        </authorList>
    </citation>
    <scope>NUCLEOTIDE SEQUENCE</scope>
    <source>
        <strain evidence="4">CBS 578.67</strain>
    </source>
</reference>
<dbReference type="GO" id="GO:0005886">
    <property type="term" value="C:plasma membrane"/>
    <property type="evidence" value="ECO:0007669"/>
    <property type="project" value="TreeGrafter"/>
</dbReference>
<accession>A0A485L072</accession>
<evidence type="ECO:0000313" key="5">
    <source>
        <dbReference type="EMBL" id="VFT91086.1"/>
    </source>
</evidence>
<dbReference type="AlphaFoldDB" id="A0A485L072"/>
<organism evidence="5 6">
    <name type="scientific">Aphanomyces stellatus</name>
    <dbReference type="NCBI Taxonomy" id="120398"/>
    <lineage>
        <taxon>Eukaryota</taxon>
        <taxon>Sar</taxon>
        <taxon>Stramenopiles</taxon>
        <taxon>Oomycota</taxon>
        <taxon>Saprolegniomycetes</taxon>
        <taxon>Saprolegniales</taxon>
        <taxon>Verrucalvaceae</taxon>
        <taxon>Aphanomyces</taxon>
    </lineage>
</organism>
<gene>
    <name evidence="5" type="primary">Aste57867_14261</name>
    <name evidence="4" type="ORF">As57867_014210</name>
    <name evidence="5" type="ORF">ASTE57867_14261</name>
</gene>
<feature type="compositionally biased region" description="Polar residues" evidence="1">
    <location>
        <begin position="116"/>
        <end position="130"/>
    </location>
</feature>
<dbReference type="PANTHER" id="PTHR23086:SF8">
    <property type="entry name" value="PHOSPHATIDYLINOSITOL 5-PHOSPHATE 4-KINASE, ISOFORM A"/>
    <property type="match status" value="1"/>
</dbReference>
<feature type="region of interest" description="Disordered" evidence="1">
    <location>
        <begin position="110"/>
        <end position="130"/>
    </location>
</feature>
<dbReference type="Proteomes" id="UP000332933">
    <property type="component" value="Unassembled WGS sequence"/>
</dbReference>
<keyword evidence="2" id="KW-1133">Transmembrane helix</keyword>
<dbReference type="SUPFAM" id="SSF56104">
    <property type="entry name" value="SAICAR synthase-like"/>
    <property type="match status" value="1"/>
</dbReference>
<dbReference type="Pfam" id="PF01504">
    <property type="entry name" value="PIP5K"/>
    <property type="match status" value="1"/>
</dbReference>
<keyword evidence="2" id="KW-0812">Transmembrane</keyword>